<evidence type="ECO:0000313" key="2">
    <source>
        <dbReference type="EMBL" id="XBH04636.1"/>
    </source>
</evidence>
<sequence length="486" mass="55234">MSVHAVPPFSFDFLPSRPIEIEVSSSPLSSDAGLLPIRQFDQTIRLTEQFTAALHDLRNPSLTRQSLLIMVRQRIFGILADYEDQNDHDTLRSDPIFKLLAGRLPDGRNLASQPTLSRFENAVSIADLWRLRDLLADLFIQSFKAPPHHLTFDIDAFDDPTHGQQQLTMFHGYYEQHQYLPIAISCAENDMVLLVGLRHGTCSAFLGADNDLRYLARRLRAVWPDVQIHVRGDSGFGVPLMYDVCQELRLSYTFGIGMNARLKTMSDDLLNEALKQYNETGQPQRSFLLVEYQADSWPASQPVVIKVEVHAQGTNRRAVVTNRPGCSVLPQAIYDEYTMRGESENRNKELKTELLADRLSDHRFLANFFRLYLHTAALNLLVRLRQTVVQSDPTSAELKLPADFPTEAIDAPQRKQFFNRRRERDPLGGGFAGTWRTRLIKVAAEVITRARRVIIRLSGSWPYLEQYLQISRAVNPPPRPLPSSSG</sequence>
<dbReference type="EMBL" id="CP155447">
    <property type="protein sequence ID" value="XBH04636.1"/>
    <property type="molecule type" value="Genomic_DNA"/>
</dbReference>
<evidence type="ECO:0000259" key="1">
    <source>
        <dbReference type="Pfam" id="PF13701"/>
    </source>
</evidence>
<gene>
    <name evidence="2" type="ORF">V5E97_01085</name>
</gene>
<dbReference type="InterPro" id="IPR025668">
    <property type="entry name" value="Tnp_DDE_dom"/>
</dbReference>
<dbReference type="AlphaFoldDB" id="A0AAU7CJ15"/>
<feature type="domain" description="Transposase DDE" evidence="1">
    <location>
        <begin position="16"/>
        <end position="391"/>
    </location>
</feature>
<name>A0AAU7CJ15_9BACT</name>
<reference evidence="2" key="1">
    <citation type="submission" date="2024-05" db="EMBL/GenBank/DDBJ databases">
        <title>Planctomycetes of the genus Singulisphaera possess chitinolytic capabilities.</title>
        <authorList>
            <person name="Ivanova A."/>
        </authorList>
    </citation>
    <scope>NUCLEOTIDE SEQUENCE</scope>
    <source>
        <strain evidence="2">Ch08T</strain>
    </source>
</reference>
<organism evidence="2">
    <name type="scientific">Singulisphaera sp. Ch08</name>
    <dbReference type="NCBI Taxonomy" id="3120278"/>
    <lineage>
        <taxon>Bacteria</taxon>
        <taxon>Pseudomonadati</taxon>
        <taxon>Planctomycetota</taxon>
        <taxon>Planctomycetia</taxon>
        <taxon>Isosphaerales</taxon>
        <taxon>Isosphaeraceae</taxon>
        <taxon>Singulisphaera</taxon>
    </lineage>
</organism>
<accession>A0AAU7CJ15</accession>
<protein>
    <submittedName>
        <fullName evidence="2">IS1380 family transposase</fullName>
    </submittedName>
</protein>
<dbReference type="NCBIfam" id="NF033539">
    <property type="entry name" value="transpos_IS1380"/>
    <property type="match status" value="1"/>
</dbReference>
<dbReference type="RefSeq" id="WP_406697427.1">
    <property type="nucleotide sequence ID" value="NZ_CP155447.1"/>
</dbReference>
<dbReference type="Pfam" id="PF13701">
    <property type="entry name" value="DDE_Tnp_1_4"/>
    <property type="match status" value="1"/>
</dbReference>
<dbReference type="InterPro" id="IPR047960">
    <property type="entry name" value="Transpos_IS1380"/>
</dbReference>
<proteinExistence type="predicted"/>